<keyword evidence="5" id="KW-0677">Repeat</keyword>
<dbReference type="EMBL" id="BOOQ01000044">
    <property type="protein sequence ID" value="GII49657.1"/>
    <property type="molecule type" value="Genomic_DNA"/>
</dbReference>
<reference evidence="9" key="1">
    <citation type="submission" date="2021-01" db="EMBL/GenBank/DDBJ databases">
        <title>Whole genome shotgun sequence of Planotetraspora silvatica NBRC 100141.</title>
        <authorList>
            <person name="Komaki H."/>
            <person name="Tamura T."/>
        </authorList>
    </citation>
    <scope>NUCLEOTIDE SEQUENCE</scope>
    <source>
        <strain evidence="9">NBRC 100141</strain>
    </source>
</reference>
<feature type="chain" id="PRO_5038711061" description="Calcium-binding protein" evidence="8">
    <location>
        <begin position="33"/>
        <end position="625"/>
    </location>
</feature>
<dbReference type="PANTHER" id="PTHR38340">
    <property type="entry name" value="S-LAYER PROTEIN"/>
    <property type="match status" value="1"/>
</dbReference>
<evidence type="ECO:0000313" key="10">
    <source>
        <dbReference type="Proteomes" id="UP000644610"/>
    </source>
</evidence>
<gene>
    <name evidence="9" type="ORF">Psi02_60810</name>
</gene>
<evidence type="ECO:0000256" key="3">
    <source>
        <dbReference type="ARBA" id="ARBA00022525"/>
    </source>
</evidence>
<dbReference type="InterPro" id="IPR018511">
    <property type="entry name" value="Hemolysin-typ_Ca-bd_CS"/>
</dbReference>
<accession>A0A8J3XPG7</accession>
<dbReference type="InterPro" id="IPR050557">
    <property type="entry name" value="RTX_toxin/Mannuronan_C5-epim"/>
</dbReference>
<comment type="subcellular location">
    <subcellularLocation>
        <location evidence="1">Membrane</location>
    </subcellularLocation>
    <subcellularLocation>
        <location evidence="2">Secreted</location>
    </subcellularLocation>
</comment>
<name>A0A8J3XPG7_9ACTN</name>
<keyword evidence="6" id="KW-0843">Virulence</keyword>
<evidence type="ECO:0000256" key="7">
    <source>
        <dbReference type="ARBA" id="ARBA00023136"/>
    </source>
</evidence>
<evidence type="ECO:0000256" key="2">
    <source>
        <dbReference type="ARBA" id="ARBA00004613"/>
    </source>
</evidence>
<sequence length="625" mass="65749">MRRLMRSGRTALALAAVTLSATLAIQPAPASAGGGPDLEVIRSLHLPEVGIHQTSYLEPGGYSVYFGESGGISADGSVVSYILDNPNPPGWDYTSYVTNLKTGETKTVPGLSLGLNENGTQVVYRTPCAQGYSCRINAMDLTTGAVTWSVASDVRDTQDAIPDGQGNNATFDGVRTVVFHSMATDLVPGVTTPGDRMYVHDLVSGVTRLFKDPLAPDNANLAENYTHAGVSPGGQYVAYRWQEADETTHLSVLDQVTGRYTRILDTAPERYPVWAPPSISNNGKLVFTTRERLLPQDANDQPDVYLQDLRTGTTTLVSTDETGGATGDAPTDAFSTPRITADGRYVAYRGGTIRRLIFRNLATGSQRTLTNVDGTELGYMPALSRTGRYLAVVGITENGWAGVVRRDQAQDCAGDFGTIEGSGTIYGSPGDDVIYGSPDPDIIYGYGGNDVICGLGGDDTIDGGTGDDAIYGGGGDDRIEGNEGNDVVDGADGADSMNGGYGTDAVLYGSATAGVDVSLSRLTPNGMPGEGDQVFNDFEAIFGSAFNDTLSGRENREWLFGQDGSDTLLGMAGDDQLYGGDGEKDVLVGMVGDDYLDGGPRFLNSCAGGPGTNTFDQCTYISGQS</sequence>
<keyword evidence="10" id="KW-1185">Reference proteome</keyword>
<dbReference type="PRINTS" id="PR01488">
    <property type="entry name" value="RTXTOXINA"/>
</dbReference>
<keyword evidence="7" id="KW-0472">Membrane</keyword>
<evidence type="ECO:0000313" key="9">
    <source>
        <dbReference type="EMBL" id="GII49657.1"/>
    </source>
</evidence>
<evidence type="ECO:0000256" key="4">
    <source>
        <dbReference type="ARBA" id="ARBA00022656"/>
    </source>
</evidence>
<dbReference type="PANTHER" id="PTHR38340:SF1">
    <property type="entry name" value="S-LAYER PROTEIN"/>
    <property type="match status" value="1"/>
</dbReference>
<dbReference type="AlphaFoldDB" id="A0A8J3XPG7"/>
<keyword evidence="4" id="KW-0800">Toxin</keyword>
<dbReference type="GO" id="GO:0005576">
    <property type="term" value="C:extracellular region"/>
    <property type="evidence" value="ECO:0007669"/>
    <property type="project" value="UniProtKB-SubCell"/>
</dbReference>
<evidence type="ECO:0000256" key="1">
    <source>
        <dbReference type="ARBA" id="ARBA00004370"/>
    </source>
</evidence>
<dbReference type="InterPro" id="IPR011049">
    <property type="entry name" value="Serralysin-like_metalloprot_C"/>
</dbReference>
<feature type="signal peptide" evidence="8">
    <location>
        <begin position="1"/>
        <end position="32"/>
    </location>
</feature>
<dbReference type="SUPFAM" id="SSF51120">
    <property type="entry name" value="beta-Roll"/>
    <property type="match status" value="2"/>
</dbReference>
<dbReference type="SUPFAM" id="SSF82171">
    <property type="entry name" value="DPP6 N-terminal domain-like"/>
    <property type="match status" value="1"/>
</dbReference>
<comment type="caution">
    <text evidence="9">The sequence shown here is derived from an EMBL/GenBank/DDBJ whole genome shotgun (WGS) entry which is preliminary data.</text>
</comment>
<dbReference type="GO" id="GO:0005509">
    <property type="term" value="F:calcium ion binding"/>
    <property type="evidence" value="ECO:0007669"/>
    <property type="project" value="InterPro"/>
</dbReference>
<protein>
    <recommendedName>
        <fullName evidence="11">Calcium-binding protein</fullName>
    </recommendedName>
</protein>
<keyword evidence="8" id="KW-0732">Signal</keyword>
<dbReference type="Gene3D" id="2.150.10.10">
    <property type="entry name" value="Serralysin-like metalloprotease, C-terminal"/>
    <property type="match status" value="3"/>
</dbReference>
<proteinExistence type="predicted"/>
<dbReference type="InterPro" id="IPR001343">
    <property type="entry name" value="Hemolysn_Ca-bd"/>
</dbReference>
<evidence type="ECO:0000256" key="8">
    <source>
        <dbReference type="SAM" id="SignalP"/>
    </source>
</evidence>
<dbReference type="Proteomes" id="UP000644610">
    <property type="component" value="Unassembled WGS sequence"/>
</dbReference>
<organism evidence="9 10">
    <name type="scientific">Planotetraspora silvatica</name>
    <dbReference type="NCBI Taxonomy" id="234614"/>
    <lineage>
        <taxon>Bacteria</taxon>
        <taxon>Bacillati</taxon>
        <taxon>Actinomycetota</taxon>
        <taxon>Actinomycetes</taxon>
        <taxon>Streptosporangiales</taxon>
        <taxon>Streptosporangiaceae</taxon>
        <taxon>Planotetraspora</taxon>
    </lineage>
</organism>
<dbReference type="PROSITE" id="PS00330">
    <property type="entry name" value="HEMOLYSIN_CALCIUM"/>
    <property type="match status" value="2"/>
</dbReference>
<dbReference type="InterPro" id="IPR011042">
    <property type="entry name" value="6-blade_b-propeller_TolB-like"/>
</dbReference>
<evidence type="ECO:0008006" key="11">
    <source>
        <dbReference type="Google" id="ProtNLM"/>
    </source>
</evidence>
<dbReference type="PRINTS" id="PR00313">
    <property type="entry name" value="CABNDNGRPT"/>
</dbReference>
<evidence type="ECO:0000256" key="5">
    <source>
        <dbReference type="ARBA" id="ARBA00022737"/>
    </source>
</evidence>
<dbReference type="Pfam" id="PF00353">
    <property type="entry name" value="HemolysinCabind"/>
    <property type="match status" value="4"/>
</dbReference>
<evidence type="ECO:0000256" key="6">
    <source>
        <dbReference type="ARBA" id="ARBA00023026"/>
    </source>
</evidence>
<dbReference type="Gene3D" id="2.120.10.30">
    <property type="entry name" value="TolB, C-terminal domain"/>
    <property type="match status" value="1"/>
</dbReference>
<dbReference type="GO" id="GO:0090729">
    <property type="term" value="F:toxin activity"/>
    <property type="evidence" value="ECO:0007669"/>
    <property type="project" value="UniProtKB-KW"/>
</dbReference>
<dbReference type="GO" id="GO:0016020">
    <property type="term" value="C:membrane"/>
    <property type="evidence" value="ECO:0007669"/>
    <property type="project" value="UniProtKB-SubCell"/>
</dbReference>
<keyword evidence="3" id="KW-0964">Secreted</keyword>
<dbReference type="InterPro" id="IPR003995">
    <property type="entry name" value="RTX_toxin_determinant-A"/>
</dbReference>